<dbReference type="GO" id="GO:0009982">
    <property type="term" value="F:pseudouridine synthase activity"/>
    <property type="evidence" value="ECO:0007669"/>
    <property type="project" value="InterPro"/>
</dbReference>
<comment type="similarity">
    <text evidence="1">Belongs to the pseudouridine synthase TruD family.</text>
</comment>
<dbReference type="NCBIfam" id="TIGR00094">
    <property type="entry name" value="tRNA_TruD_broad"/>
    <property type="match status" value="1"/>
</dbReference>
<dbReference type="PATRIC" id="fig|1294122.7.peg.275"/>
<dbReference type="InterPro" id="IPR011760">
    <property type="entry name" value="PsdUridine_synth_TruD_insert"/>
</dbReference>
<comment type="caution">
    <text evidence="4">The sequence shown here is derived from an EMBL/GenBank/DDBJ whole genome shotgun (WGS) entry which is preliminary data.</text>
</comment>
<dbReference type="PANTHER" id="PTHR13326:SF21">
    <property type="entry name" value="PSEUDOURIDYLATE SYNTHASE PUS7L"/>
    <property type="match status" value="1"/>
</dbReference>
<evidence type="ECO:0000313" key="5">
    <source>
        <dbReference type="Proteomes" id="UP000053279"/>
    </source>
</evidence>
<proteinExistence type="inferred from homology"/>
<dbReference type="GO" id="GO:0003723">
    <property type="term" value="F:RNA binding"/>
    <property type="evidence" value="ECO:0007669"/>
    <property type="project" value="InterPro"/>
</dbReference>
<gene>
    <name evidence="4" type="ORF">Nst1_284</name>
</gene>
<evidence type="ECO:0000259" key="3">
    <source>
        <dbReference type="PROSITE" id="PS50984"/>
    </source>
</evidence>
<name>R1G9P5_NANST</name>
<feature type="domain" description="TRUD" evidence="3">
    <location>
        <begin position="137"/>
        <end position="338"/>
    </location>
</feature>
<dbReference type="PANTHER" id="PTHR13326">
    <property type="entry name" value="TRNA PSEUDOURIDINE SYNTHASE D"/>
    <property type="match status" value="1"/>
</dbReference>
<dbReference type="Proteomes" id="UP000053279">
    <property type="component" value="Unassembled WGS sequence"/>
</dbReference>
<evidence type="ECO:0000256" key="1">
    <source>
        <dbReference type="ARBA" id="ARBA00007953"/>
    </source>
</evidence>
<evidence type="ECO:0000313" key="4">
    <source>
        <dbReference type="EMBL" id="EOD42554.1"/>
    </source>
</evidence>
<reference evidence="4 5" key="1">
    <citation type="submission" date="2013-02" db="EMBL/GenBank/DDBJ databases">
        <title>Insights into archaeal evolution and symbiosis from the genomes of a Nanoarchaeon and its crenarchaeal host from Yellowstone National Park.</title>
        <authorList>
            <person name="Podar M."/>
            <person name="Makarova K.S."/>
            <person name="Graham D.E."/>
            <person name="Wolf Y.I."/>
            <person name="Koonin E.V."/>
            <person name="Reysenbach A.-L."/>
        </authorList>
    </citation>
    <scope>NUCLEOTIDE SEQUENCE [LARGE SCALE GENOMIC DNA]</scope>
</reference>
<dbReference type="Gene3D" id="3.30.2350.20">
    <property type="entry name" value="TruD, catalytic domain"/>
    <property type="match status" value="1"/>
</dbReference>
<dbReference type="Gene3D" id="1.10.1510.30">
    <property type="match status" value="1"/>
</dbReference>
<dbReference type="GO" id="GO:0001522">
    <property type="term" value="P:pseudouridine synthesis"/>
    <property type="evidence" value="ECO:0007669"/>
    <property type="project" value="InterPro"/>
</dbReference>
<dbReference type="InterPro" id="IPR020103">
    <property type="entry name" value="PsdUridine_synth_cat_dom_sf"/>
</dbReference>
<keyword evidence="2" id="KW-0413">Isomerase</keyword>
<dbReference type="AlphaFoldDB" id="R1G9P5"/>
<dbReference type="PROSITE" id="PS50984">
    <property type="entry name" value="TRUD"/>
    <property type="match status" value="1"/>
</dbReference>
<protein>
    <submittedName>
        <fullName evidence="4">tRNA pseudouridine synthase D</fullName>
    </submittedName>
</protein>
<evidence type="ECO:0000256" key="2">
    <source>
        <dbReference type="ARBA" id="ARBA00023235"/>
    </source>
</evidence>
<dbReference type="EMBL" id="APJZ01000002">
    <property type="protein sequence ID" value="EOD42554.1"/>
    <property type="molecule type" value="Genomic_DNA"/>
</dbReference>
<sequence length="373" mass="45486">MKIKEKPEDFVVKEIIDLDKKKEGETFRYFLMRKRNINTINAIKIIARKLHISKRKIYFAGEKDKNTISEQYIAIRNFNDFKDEYNFGNIYLKYVGSYDEPLKISDIKYNYFRITIRELSNEEINIFNKNIEIFDKYYFNYFDDQRFGNRGNNYIIGKYIIKRDYENAIKVFLTDYENEKNKDAIRARKFLYENWGKFKEALKMFPNYLDVERSILNYLSKEENYKRALKYIPKRLLKMFVHSYQSYLWNKLLSNYIKNNYGEEYFIETKIGKFYIIKDKKEIEKLKDMKFPLLGYDIKDNNIYKDILREERIDYEELKFEDKPSLTLLSTERDILSEIKNLEYNINNNIMIISFILDKGSFATMYIKHLFSK</sequence>
<dbReference type="Gene3D" id="3.30.70.3160">
    <property type="match status" value="1"/>
</dbReference>
<organism evidence="4 5">
    <name type="scientific">Nanobsidianus stetteri</name>
    <dbReference type="NCBI Taxonomy" id="1294122"/>
    <lineage>
        <taxon>Archaea</taxon>
        <taxon>Nanobdellota</taxon>
        <taxon>Candidatus Nanoarchaeia</taxon>
        <taxon>Nanoarchaeales</taxon>
        <taxon>Nanopusillaceae</taxon>
        <taxon>Candidatus Nanobsidianus</taxon>
    </lineage>
</organism>
<dbReference type="InterPro" id="IPR042214">
    <property type="entry name" value="TruD_catalytic"/>
</dbReference>
<accession>R1G9P5</accession>
<keyword evidence="5" id="KW-1185">Reference proteome</keyword>
<dbReference type="InterPro" id="IPR001656">
    <property type="entry name" value="PsdUridine_synth_TruD"/>
</dbReference>
<dbReference type="Pfam" id="PF01142">
    <property type="entry name" value="TruD"/>
    <property type="match status" value="1"/>
</dbReference>
<dbReference type="SUPFAM" id="SSF55120">
    <property type="entry name" value="Pseudouridine synthase"/>
    <property type="match status" value="1"/>
</dbReference>